<accession>A0ABM4CPL7</accession>
<keyword evidence="1" id="KW-1133">Transmembrane helix</keyword>
<protein>
    <submittedName>
        <fullName evidence="3">Uncharacterized protein LOC124816454</fullName>
    </submittedName>
</protein>
<dbReference type="Proteomes" id="UP001652625">
    <property type="component" value="Chromosome 10"/>
</dbReference>
<dbReference type="InterPro" id="IPR017850">
    <property type="entry name" value="Alkaline_phosphatase_core_sf"/>
</dbReference>
<gene>
    <name evidence="3" type="primary">LOC124816454</name>
</gene>
<dbReference type="Pfam" id="PF02995">
    <property type="entry name" value="DUF229"/>
    <property type="match status" value="2"/>
</dbReference>
<reference evidence="3" key="1">
    <citation type="submission" date="2025-08" db="UniProtKB">
        <authorList>
            <consortium name="RefSeq"/>
        </authorList>
    </citation>
    <scope>IDENTIFICATION</scope>
</reference>
<evidence type="ECO:0000256" key="1">
    <source>
        <dbReference type="SAM" id="Phobius"/>
    </source>
</evidence>
<proteinExistence type="predicted"/>
<dbReference type="RefSeq" id="XP_065663793.1">
    <property type="nucleotide sequence ID" value="XM_065807721.1"/>
</dbReference>
<feature type="transmembrane region" description="Helical" evidence="1">
    <location>
        <begin position="7"/>
        <end position="25"/>
    </location>
</feature>
<keyword evidence="2" id="KW-1185">Reference proteome</keyword>
<keyword evidence="1" id="KW-0472">Membrane</keyword>
<dbReference type="PANTHER" id="PTHR10974:SF39">
    <property type="entry name" value="E2F TRANSCRIPTION FACTOR CC-MB DOMAIN-CONTAINING PROTEIN"/>
    <property type="match status" value="1"/>
</dbReference>
<dbReference type="Gene3D" id="3.40.720.10">
    <property type="entry name" value="Alkaline Phosphatase, subunit A"/>
    <property type="match status" value="1"/>
</dbReference>
<dbReference type="SUPFAM" id="SSF53649">
    <property type="entry name" value="Alkaline phosphatase-like"/>
    <property type="match status" value="1"/>
</dbReference>
<organism evidence="2 3">
    <name type="scientific">Hydra vulgaris</name>
    <name type="common">Hydra</name>
    <name type="synonym">Hydra attenuata</name>
    <dbReference type="NCBI Taxonomy" id="6087"/>
    <lineage>
        <taxon>Eukaryota</taxon>
        <taxon>Metazoa</taxon>
        <taxon>Cnidaria</taxon>
        <taxon>Hydrozoa</taxon>
        <taxon>Hydroidolina</taxon>
        <taxon>Anthoathecata</taxon>
        <taxon>Aplanulata</taxon>
        <taxon>Hydridae</taxon>
        <taxon>Hydra</taxon>
    </lineage>
</organism>
<keyword evidence="1" id="KW-0812">Transmembrane</keyword>
<sequence length="799" mass="92260">MVNTKKFLKILFFLAVTSFCILWLLTEKNIYETFKDTDSVYRSLKLNDVEVREYNACGLKNIHKKYYIKANKTICKNHVPSNASCIYVNETYAYDVNNSCNDKHSIEICKFAEKKLYCKEDVCENQPVIIRYLNPNSGEVVSIEEKNDTQPNLTSLVLKYAEKSSKNGFHFLFLSCGNNKTKTQLLILENNIFENTLLSTNQKQKININLVMLDSISRPHFYRSLQKTVKAMNKLNLESDSEVLDFDMFQAVHGHTLENSRALFTGAPFPTNFTGKMQLNTGVGIKTFMSHFEKYGYLTLYQDDMCWKSFWGIRMDLGKPYGNWVDLTKKIHKSSIQYTGLLLSSCEILSSLGLSTVFQTKKHEKVCYNSKQQNYYYLKYLEHFYNNLPENQNAVTFTALNVAHDSYGTRVQAIDEDLSEFLKAMSKLKNTLTIIFSDHGNTYTRFVSSYIEGRYEMFHPSMFILIPKNVQSYIGLEELQNLRVNQNRLFTLVDVHKMLFYFAEKDDNNNANNLVEKGLLERISENRNCDDLPLRMPNICICQNTYSKGKNDSNALMYLEFALGKLNNIITKSSQNYLCKRLTPLWFEIFSQVKNGEFTLTNFDIYTLPGVGSTNDVEKVNIVVKSTLNELSENFGLELVAWDRISEFNGYRKCSNVEFSFRLCVCDLKNSSSTNSFETKNLYNTTRTSVAYTLSSYIVSEEVIVLKQKSLFLIVRTFKESIKNIGQFLVAVTFEVESVSTESYFVNINFKSVYNLKPVLNSNCQGIVSKVSVTYLCTYSVIWTHIDARFHYNAHYNKV</sequence>
<evidence type="ECO:0000313" key="2">
    <source>
        <dbReference type="Proteomes" id="UP001652625"/>
    </source>
</evidence>
<dbReference type="GeneID" id="124816454"/>
<evidence type="ECO:0000313" key="3">
    <source>
        <dbReference type="RefSeq" id="XP_065663793.1"/>
    </source>
</evidence>
<dbReference type="PANTHER" id="PTHR10974">
    <property type="entry name" value="FI08016P-RELATED"/>
    <property type="match status" value="1"/>
</dbReference>
<dbReference type="InterPro" id="IPR004245">
    <property type="entry name" value="DUF229"/>
</dbReference>
<name>A0ABM4CPL7_HYDVU</name>